<organism evidence="1 2">
    <name type="scientific">Chitinophaga niastensis</name>
    <dbReference type="NCBI Taxonomy" id="536980"/>
    <lineage>
        <taxon>Bacteria</taxon>
        <taxon>Pseudomonadati</taxon>
        <taxon>Bacteroidota</taxon>
        <taxon>Chitinophagia</taxon>
        <taxon>Chitinophagales</taxon>
        <taxon>Chitinophagaceae</taxon>
        <taxon>Chitinophaga</taxon>
    </lineage>
</organism>
<name>A0A2P8H9H2_CHINA</name>
<dbReference type="RefSeq" id="WP_106531307.1">
    <property type="nucleotide sequence ID" value="NZ_PYAW01000010.1"/>
</dbReference>
<dbReference type="Proteomes" id="UP000240971">
    <property type="component" value="Unassembled WGS sequence"/>
</dbReference>
<evidence type="ECO:0000313" key="2">
    <source>
        <dbReference type="Proteomes" id="UP000240971"/>
    </source>
</evidence>
<reference evidence="1 2" key="1">
    <citation type="submission" date="2018-03" db="EMBL/GenBank/DDBJ databases">
        <title>Genomic Encyclopedia of Archaeal and Bacterial Type Strains, Phase II (KMG-II): from individual species to whole genera.</title>
        <authorList>
            <person name="Goeker M."/>
        </authorList>
    </citation>
    <scope>NUCLEOTIDE SEQUENCE [LARGE SCALE GENOMIC DNA]</scope>
    <source>
        <strain evidence="1 2">DSM 24859</strain>
    </source>
</reference>
<protein>
    <submittedName>
        <fullName evidence="1">Uncharacterized protein</fullName>
    </submittedName>
</protein>
<dbReference type="AlphaFoldDB" id="A0A2P8H9H2"/>
<comment type="caution">
    <text evidence="1">The sequence shown here is derived from an EMBL/GenBank/DDBJ whole genome shotgun (WGS) entry which is preliminary data.</text>
</comment>
<keyword evidence="2" id="KW-1185">Reference proteome</keyword>
<evidence type="ECO:0000313" key="1">
    <source>
        <dbReference type="EMBL" id="PSL42854.1"/>
    </source>
</evidence>
<proteinExistence type="predicted"/>
<accession>A0A2P8H9H2</accession>
<sequence length="112" mass="13044">MLKNTATHYVIIDNNLNAPKIRKFNIVLLIKIEFREFMEMDSGNYMGVFIDGTKDFFRGIRSDKRTWIMDLNLDILPRPQKQIESVYKVVHIFKGRRGRAGSPDISILVNIS</sequence>
<gene>
    <name evidence="1" type="ORF">CLV51_11070</name>
</gene>
<dbReference type="EMBL" id="PYAW01000010">
    <property type="protein sequence ID" value="PSL42854.1"/>
    <property type="molecule type" value="Genomic_DNA"/>
</dbReference>